<proteinExistence type="predicted"/>
<feature type="transmembrane region" description="Helical" evidence="1">
    <location>
        <begin position="130"/>
        <end position="151"/>
    </location>
</feature>
<accession>A0ABU0TXZ2</accession>
<feature type="domain" description="VanZ-like" evidence="2">
    <location>
        <begin position="69"/>
        <end position="178"/>
    </location>
</feature>
<sequence length="207" mass="21973">MAVTHVGVVQSIAERFGAVIAVTVLVGVPLGAFVASRMERHRVRRGWPKGWARRSALADVGMVVGTAPWVWMIMTPSGGSGGVQLVPFRDLGRVLSGGDVVVQMVGNLLVFAALGFFLPVRLRLGRPASVVPIVALVAAALSTLLETLQFALSLGRVTSVDDVLVNAAGAALASILSITWWRSRRADAEKKSRNDHDEVFPSVTSPL</sequence>
<feature type="transmembrane region" description="Helical" evidence="1">
    <location>
        <begin position="16"/>
        <end position="35"/>
    </location>
</feature>
<dbReference type="RefSeq" id="WP_307485783.1">
    <property type="nucleotide sequence ID" value="NZ_JAUTBF010000001.1"/>
</dbReference>
<name>A0ABU0TXZ2_MICTR</name>
<feature type="transmembrane region" description="Helical" evidence="1">
    <location>
        <begin position="163"/>
        <end position="181"/>
    </location>
</feature>
<dbReference type="Pfam" id="PF04892">
    <property type="entry name" value="VanZ"/>
    <property type="match status" value="1"/>
</dbReference>
<dbReference type="InterPro" id="IPR006976">
    <property type="entry name" value="VanZ-like"/>
</dbReference>
<feature type="transmembrane region" description="Helical" evidence="1">
    <location>
        <begin position="94"/>
        <end position="118"/>
    </location>
</feature>
<dbReference type="Proteomes" id="UP001226691">
    <property type="component" value="Unassembled WGS sequence"/>
</dbReference>
<keyword evidence="1" id="KW-1133">Transmembrane helix</keyword>
<evidence type="ECO:0000259" key="2">
    <source>
        <dbReference type="Pfam" id="PF04892"/>
    </source>
</evidence>
<gene>
    <name evidence="3" type="ORF">QE412_003081</name>
</gene>
<keyword evidence="1" id="KW-0812">Transmembrane</keyword>
<dbReference type="EMBL" id="JAUTBF010000001">
    <property type="protein sequence ID" value="MDQ1124508.1"/>
    <property type="molecule type" value="Genomic_DNA"/>
</dbReference>
<reference evidence="3 4" key="1">
    <citation type="submission" date="2023-07" db="EMBL/GenBank/DDBJ databases">
        <title>Functional and genomic diversity of the sorghum phyllosphere microbiome.</title>
        <authorList>
            <person name="Shade A."/>
        </authorList>
    </citation>
    <scope>NUCLEOTIDE SEQUENCE [LARGE SCALE GENOMIC DNA]</scope>
    <source>
        <strain evidence="3 4">SORGH_AS_1207</strain>
    </source>
</reference>
<evidence type="ECO:0000256" key="1">
    <source>
        <dbReference type="SAM" id="Phobius"/>
    </source>
</evidence>
<evidence type="ECO:0000313" key="4">
    <source>
        <dbReference type="Proteomes" id="UP001226691"/>
    </source>
</evidence>
<evidence type="ECO:0000313" key="3">
    <source>
        <dbReference type="EMBL" id="MDQ1124508.1"/>
    </source>
</evidence>
<keyword evidence="1" id="KW-0472">Membrane</keyword>
<comment type="caution">
    <text evidence="3">The sequence shown here is derived from an EMBL/GenBank/DDBJ whole genome shotgun (WGS) entry which is preliminary data.</text>
</comment>
<keyword evidence="4" id="KW-1185">Reference proteome</keyword>
<organism evidence="3 4">
    <name type="scientific">Microbacterium trichothecenolyticum</name>
    <name type="common">Aureobacterium trichothecenolyticum</name>
    <dbReference type="NCBI Taxonomy" id="69370"/>
    <lineage>
        <taxon>Bacteria</taxon>
        <taxon>Bacillati</taxon>
        <taxon>Actinomycetota</taxon>
        <taxon>Actinomycetes</taxon>
        <taxon>Micrococcales</taxon>
        <taxon>Microbacteriaceae</taxon>
        <taxon>Microbacterium</taxon>
    </lineage>
</organism>
<feature type="transmembrane region" description="Helical" evidence="1">
    <location>
        <begin position="56"/>
        <end position="74"/>
    </location>
</feature>
<protein>
    <submittedName>
        <fullName evidence="3">Glycopeptide antibiotics resistance protein</fullName>
    </submittedName>
</protein>